<dbReference type="GO" id="GO:0046872">
    <property type="term" value="F:metal ion binding"/>
    <property type="evidence" value="ECO:0007669"/>
    <property type="project" value="UniProtKB-UniRule"/>
</dbReference>
<dbReference type="GO" id="GO:0004521">
    <property type="term" value="F:RNA endonuclease activity"/>
    <property type="evidence" value="ECO:0007669"/>
    <property type="project" value="UniProtKB-UniRule"/>
</dbReference>
<evidence type="ECO:0000256" key="7">
    <source>
        <dbReference type="ARBA" id="ARBA00022801"/>
    </source>
</evidence>
<dbReference type="EMBL" id="LK028581">
    <property type="protein sequence ID" value="CDS20644.1"/>
    <property type="molecule type" value="Genomic_DNA"/>
</dbReference>
<accession>A0A068WLJ2</accession>
<evidence type="ECO:0000313" key="15">
    <source>
        <dbReference type="WBParaSite" id="EgrG_001132700"/>
    </source>
</evidence>
<keyword evidence="4 11" id="KW-0540">Nuclease</keyword>
<dbReference type="GO" id="GO:0016787">
    <property type="term" value="F:hydrolase activity"/>
    <property type="evidence" value="ECO:0007669"/>
    <property type="project" value="UniProtKB-KW"/>
</dbReference>
<dbReference type="WBParaSite" id="EgrG_001132700">
    <property type="protein sequence ID" value="EgrG_001132700"/>
    <property type="gene ID" value="EgrG_001132700"/>
</dbReference>
<dbReference type="OrthoDB" id="430326at2759"/>
<dbReference type="PROSITE" id="PS51959">
    <property type="entry name" value="ENDOU"/>
    <property type="match status" value="1"/>
</dbReference>
<keyword evidence="11" id="KW-0732">Signal</keyword>
<evidence type="ECO:0000256" key="3">
    <source>
        <dbReference type="ARBA" id="ARBA00011245"/>
    </source>
</evidence>
<comment type="catalytic activity">
    <reaction evidence="11">
        <text>ribonucleotidyl-uridine-RNA = a 5'-end dephospho-uridine-RNA + a 3'-end 2',3'-cyclophospho-ribonucleotide-RNA</text>
        <dbReference type="Rhea" id="RHEA:67792"/>
        <dbReference type="Rhea" id="RHEA-COMP:10464"/>
        <dbReference type="Rhea" id="RHEA-COMP:17354"/>
        <dbReference type="Rhea" id="RHEA-COMP:17356"/>
        <dbReference type="ChEBI" id="CHEBI:83064"/>
        <dbReference type="ChEBI" id="CHEBI:173117"/>
        <dbReference type="ChEBI" id="CHEBI:173224"/>
    </reaction>
</comment>
<keyword evidence="10" id="KW-0456">Lyase</keyword>
<dbReference type="InterPro" id="IPR018998">
    <property type="entry name" value="EndoU_C"/>
</dbReference>
<evidence type="ECO:0000313" key="13">
    <source>
        <dbReference type="EMBL" id="CDS20644.1"/>
    </source>
</evidence>
<protein>
    <recommendedName>
        <fullName evidence="11">Uridylate-specific endoribonuclease</fullName>
        <ecNumber evidence="11">4.6.1.-</ecNumber>
    </recommendedName>
</protein>
<dbReference type="InterPro" id="IPR039787">
    <property type="entry name" value="ENDOU"/>
</dbReference>
<evidence type="ECO:0000256" key="2">
    <source>
        <dbReference type="ARBA" id="ARBA00010168"/>
    </source>
</evidence>
<keyword evidence="6 11" id="KW-0255">Endonuclease</keyword>
<feature type="signal peptide" evidence="11">
    <location>
        <begin position="1"/>
        <end position="24"/>
    </location>
</feature>
<comment type="similarity">
    <text evidence="2 11">Belongs to the ENDOU family.</text>
</comment>
<dbReference type="GO" id="GO:0016829">
    <property type="term" value="F:lyase activity"/>
    <property type="evidence" value="ECO:0007669"/>
    <property type="project" value="UniProtKB-KW"/>
</dbReference>
<dbReference type="AlphaFoldDB" id="A0A068WLJ2"/>
<reference evidence="15" key="3">
    <citation type="submission" date="2020-10" db="UniProtKB">
        <authorList>
            <consortium name="WormBaseParasite"/>
        </authorList>
    </citation>
    <scope>IDENTIFICATION</scope>
</reference>
<dbReference type="Proteomes" id="UP000492820">
    <property type="component" value="Unassembled WGS sequence"/>
</dbReference>
<dbReference type="SUPFAM" id="SSF142877">
    <property type="entry name" value="EndoU-like"/>
    <property type="match status" value="1"/>
</dbReference>
<evidence type="ECO:0000256" key="8">
    <source>
        <dbReference type="ARBA" id="ARBA00022884"/>
    </source>
</evidence>
<dbReference type="EC" id="4.6.1.-" evidence="11"/>
<keyword evidence="5 11" id="KW-0479">Metal-binding</keyword>
<evidence type="ECO:0000256" key="1">
    <source>
        <dbReference type="ARBA" id="ARBA00001936"/>
    </source>
</evidence>
<evidence type="ECO:0000256" key="10">
    <source>
        <dbReference type="ARBA" id="ARBA00023239"/>
    </source>
</evidence>
<feature type="domain" description="EndoU" evidence="12">
    <location>
        <begin position="23"/>
        <end position="249"/>
    </location>
</feature>
<evidence type="ECO:0000256" key="4">
    <source>
        <dbReference type="ARBA" id="ARBA00022722"/>
    </source>
</evidence>
<dbReference type="CDD" id="cd21159">
    <property type="entry name" value="XendoU"/>
    <property type="match status" value="1"/>
</dbReference>
<dbReference type="GO" id="GO:0003723">
    <property type="term" value="F:RNA binding"/>
    <property type="evidence" value="ECO:0007669"/>
    <property type="project" value="UniProtKB-UniRule"/>
</dbReference>
<dbReference type="InterPro" id="IPR037227">
    <property type="entry name" value="EndoU-like"/>
</dbReference>
<organism evidence="13">
    <name type="scientific">Echinococcus granulosus</name>
    <name type="common">Hydatid tapeworm</name>
    <dbReference type="NCBI Taxonomy" id="6210"/>
    <lineage>
        <taxon>Eukaryota</taxon>
        <taxon>Metazoa</taxon>
        <taxon>Spiralia</taxon>
        <taxon>Lophotrochozoa</taxon>
        <taxon>Platyhelminthes</taxon>
        <taxon>Cestoda</taxon>
        <taxon>Eucestoda</taxon>
        <taxon>Cyclophyllidea</taxon>
        <taxon>Taeniidae</taxon>
        <taxon>Echinococcus</taxon>
        <taxon>Echinococcus granulosus group</taxon>
    </lineage>
</organism>
<reference evidence="13 14" key="1">
    <citation type="journal article" date="2013" name="Nature">
        <title>The genomes of four tapeworm species reveal adaptations to parasitism.</title>
        <authorList>
            <person name="Tsai I.J."/>
            <person name="Zarowiecki M."/>
            <person name="Holroyd N."/>
            <person name="Garciarrubio A."/>
            <person name="Sanchez-Flores A."/>
            <person name="Brooks K.L."/>
            <person name="Tracey A."/>
            <person name="Bobes R.J."/>
            <person name="Fragoso G."/>
            <person name="Sciutto E."/>
            <person name="Aslett M."/>
            <person name="Beasley H."/>
            <person name="Bennett H.M."/>
            <person name="Cai J."/>
            <person name="Camicia F."/>
            <person name="Clark R."/>
            <person name="Cucher M."/>
            <person name="De Silva N."/>
            <person name="Day T.A."/>
            <person name="Deplazes P."/>
            <person name="Estrada K."/>
            <person name="Fernandez C."/>
            <person name="Holland P.W."/>
            <person name="Hou J."/>
            <person name="Hu S."/>
            <person name="Huckvale T."/>
            <person name="Hung S.S."/>
            <person name="Kamenetzky L."/>
            <person name="Keane J.A."/>
            <person name="Kiss F."/>
            <person name="Koziol U."/>
            <person name="Lambert O."/>
            <person name="Liu K."/>
            <person name="Luo X."/>
            <person name="Luo Y."/>
            <person name="Macchiaroli N."/>
            <person name="Nichol S."/>
            <person name="Paps J."/>
            <person name="Parkinson J."/>
            <person name="Pouchkina-Stantcheva N."/>
            <person name="Riddiford N."/>
            <person name="Rosenzvit M."/>
            <person name="Salinas G."/>
            <person name="Wasmuth J.D."/>
            <person name="Zamanian M."/>
            <person name="Zheng Y."/>
            <person name="Cai X."/>
            <person name="Soberon X."/>
            <person name="Olson P.D."/>
            <person name="Laclette J.P."/>
            <person name="Brehm K."/>
            <person name="Berriman M."/>
            <person name="Garciarrubio A."/>
            <person name="Bobes R.J."/>
            <person name="Fragoso G."/>
            <person name="Sanchez-Flores A."/>
            <person name="Estrada K."/>
            <person name="Cevallos M.A."/>
            <person name="Morett E."/>
            <person name="Gonzalez V."/>
            <person name="Portillo T."/>
            <person name="Ochoa-Leyva A."/>
            <person name="Jose M.V."/>
            <person name="Sciutto E."/>
            <person name="Landa A."/>
            <person name="Jimenez L."/>
            <person name="Valdes V."/>
            <person name="Carrero J.C."/>
            <person name="Larralde C."/>
            <person name="Morales-Montor J."/>
            <person name="Limon-Lason J."/>
            <person name="Soberon X."/>
            <person name="Laclette J.P."/>
        </authorList>
    </citation>
    <scope>NUCLEOTIDE SEQUENCE [LARGE SCALE GENOMIC DNA]</scope>
</reference>
<evidence type="ECO:0000256" key="9">
    <source>
        <dbReference type="ARBA" id="ARBA00023211"/>
    </source>
</evidence>
<dbReference type="PANTHER" id="PTHR12439">
    <property type="entry name" value="PLACENTAL PROTEIN 11-RELATED"/>
    <property type="match status" value="1"/>
</dbReference>
<dbReference type="Pfam" id="PF09412">
    <property type="entry name" value="XendoU"/>
    <property type="match status" value="1"/>
</dbReference>
<evidence type="ECO:0000313" key="14">
    <source>
        <dbReference type="Proteomes" id="UP000492820"/>
    </source>
</evidence>
<evidence type="ECO:0000256" key="5">
    <source>
        <dbReference type="ARBA" id="ARBA00022723"/>
    </source>
</evidence>
<sequence>MCIGRSKVFLWMAVVFGLMLLVESLDFEKLVNKLWELDANRFEINRDLVLNLQEFVSNPLEDKAPQPLFTFVNGTRLYNTPTFRAFIKLMGFYEPNILVIETSNPEKVQSQMAFLDAILATPVMAEVRRYLEERKLASSVDEEFKEMLGHLWFTGIERKKRLSSSAFEHVFLGEGRGARVLGFHYWLPLYLHEHEDNLNYFGFYGKEGSIQKVSLRFGSLYEATCSITNILFITGIIISIGNNDFRISS</sequence>
<comment type="cofactor">
    <cofactor evidence="1 11">
        <name>Mn(2+)</name>
        <dbReference type="ChEBI" id="CHEBI:29035"/>
    </cofactor>
</comment>
<comment type="subunit">
    <text evidence="3 11">Monomer.</text>
</comment>
<evidence type="ECO:0000256" key="11">
    <source>
        <dbReference type="RuleBase" id="RU367085"/>
    </source>
</evidence>
<dbReference type="PANTHER" id="PTHR12439:SF11">
    <property type="entry name" value="URIDYLATE-SPECIFIC ENDORIBONUCLEASE"/>
    <property type="match status" value="1"/>
</dbReference>
<proteinExistence type="inferred from homology"/>
<keyword evidence="8 11" id="KW-0694">RNA-binding</keyword>
<evidence type="ECO:0000259" key="12">
    <source>
        <dbReference type="PROSITE" id="PS51959"/>
    </source>
</evidence>
<reference evidence="13" key="2">
    <citation type="submission" date="2014-06" db="EMBL/GenBank/DDBJ databases">
        <authorList>
            <person name="Aslett M."/>
        </authorList>
    </citation>
    <scope>NUCLEOTIDE SEQUENCE</scope>
</reference>
<evidence type="ECO:0000256" key="6">
    <source>
        <dbReference type="ARBA" id="ARBA00022759"/>
    </source>
</evidence>
<gene>
    <name evidence="13" type="ORF">EgrG_001132700</name>
</gene>
<keyword evidence="7 11" id="KW-0378">Hydrolase</keyword>
<name>A0A068WLJ2_ECHGR</name>
<keyword evidence="9 11" id="KW-0464">Manganese</keyword>
<feature type="chain" id="PRO_5041471439" description="Uridylate-specific endoribonuclease" evidence="11">
    <location>
        <begin position="25"/>
        <end position="249"/>
    </location>
</feature>